<name>A0A1U9MH35_9HYPH</name>
<protein>
    <submittedName>
        <fullName evidence="2">Lysophospholipase</fullName>
        <ecNumber evidence="2">3.1.1.5</ecNumber>
    </submittedName>
</protein>
<dbReference type="OrthoDB" id="9788260at2"/>
<gene>
    <name evidence="2" type="ORF">BBC0122_010450</name>
</gene>
<dbReference type="KEGG" id="bapi:BBC0122_010450"/>
<evidence type="ECO:0000259" key="1">
    <source>
        <dbReference type="Pfam" id="PF12146"/>
    </source>
</evidence>
<dbReference type="Gene3D" id="3.40.50.1820">
    <property type="entry name" value="alpha/beta hydrolase"/>
    <property type="match status" value="1"/>
</dbReference>
<dbReference type="EC" id="3.1.1.5" evidence="2"/>
<dbReference type="Pfam" id="PF12146">
    <property type="entry name" value="Hydrolase_4"/>
    <property type="match status" value="1"/>
</dbReference>
<dbReference type="InterPro" id="IPR022742">
    <property type="entry name" value="Hydrolase_4"/>
</dbReference>
<feature type="domain" description="Serine aminopeptidase S33" evidence="1">
    <location>
        <begin position="31"/>
        <end position="271"/>
    </location>
</feature>
<dbReference type="EMBL" id="CP015625">
    <property type="protein sequence ID" value="AQT47166.1"/>
    <property type="molecule type" value="Genomic_DNA"/>
</dbReference>
<dbReference type="GO" id="GO:0004622">
    <property type="term" value="F:phosphatidylcholine lysophospholipase activity"/>
    <property type="evidence" value="ECO:0007669"/>
    <property type="project" value="UniProtKB-EC"/>
</dbReference>
<organism evidence="2 3">
    <name type="scientific">Bartonella choladocola</name>
    <dbReference type="NCBI Taxonomy" id="2750995"/>
    <lineage>
        <taxon>Bacteria</taxon>
        <taxon>Pseudomonadati</taxon>
        <taxon>Pseudomonadota</taxon>
        <taxon>Alphaproteobacteria</taxon>
        <taxon>Hyphomicrobiales</taxon>
        <taxon>Bartonellaceae</taxon>
        <taxon>Bartonella</taxon>
    </lineage>
</organism>
<dbReference type="AlphaFoldDB" id="A0A1U9MH35"/>
<proteinExistence type="predicted"/>
<keyword evidence="3" id="KW-1185">Reference proteome</keyword>
<reference evidence="2 3" key="1">
    <citation type="submission" date="2016-11" db="EMBL/GenBank/DDBJ databases">
        <title>Comparative genomics of Bartonella apis.</title>
        <authorList>
            <person name="Engel P."/>
        </authorList>
    </citation>
    <scope>NUCLEOTIDE SEQUENCE [LARGE SCALE GENOMIC DNA]</scope>
    <source>
        <strain evidence="2 3">BBC0122</strain>
    </source>
</reference>
<accession>A0A1U9MH35</accession>
<dbReference type="InterPro" id="IPR029058">
    <property type="entry name" value="AB_hydrolase_fold"/>
</dbReference>
<evidence type="ECO:0000313" key="3">
    <source>
        <dbReference type="Proteomes" id="UP000189632"/>
    </source>
</evidence>
<dbReference type="Proteomes" id="UP000189632">
    <property type="component" value="Chromosome"/>
</dbReference>
<dbReference type="SUPFAM" id="SSF53474">
    <property type="entry name" value="alpha/beta-Hydrolases"/>
    <property type="match status" value="1"/>
</dbReference>
<sequence length="298" mass="34059">MPMPLLHTSMLETSDNRQLRVIKYTRKSGYQKGTVIFLQGVADNVARYKELFSKLGERGFSYASFDWYGQGGSLPPNKGKHENFRHRFDINRHIGDLDEFLHRIVYTDCPPPYYFLCYETGCLIAISAIDVINNQCDRLIGISPLFSPLGYRIGGIHYKINKTLSDFGLGRMKLKQSACLVRKSCSPLTAGSDYNEEKQTPLLDRHWLADIFETAAYAKQRLQKNDQRFPALFVTSHNDSLASASEVRRFCHDVRLADTITLSGASHDLFHASDWHKKQFWALFDAFIPGTNAYDITR</sequence>
<evidence type="ECO:0000313" key="2">
    <source>
        <dbReference type="EMBL" id="AQT47166.1"/>
    </source>
</evidence>
<keyword evidence="2" id="KW-0378">Hydrolase</keyword>